<keyword evidence="6" id="KW-1185">Reference proteome</keyword>
<comment type="caution">
    <text evidence="5">The sequence shown here is derived from an EMBL/GenBank/DDBJ whole genome shotgun (WGS) entry which is preliminary data.</text>
</comment>
<sequence length="199" mass="22720">MPSSTFLNLPAQKKARVEQALLDEFSRAPLSQAQVSNIVAQAQIARGAFYRYFDDLNDAYRYLLCQALRDLHHDLPSSAPRSEAQESETPSSEEGSTAREDKAGENQQADNLEKLKLSAYQKAHAFVEQAQQSRYYQLMYWFYHENNASFAPSSFQPEESPTTWAIATLSHAAIRECLLDRDNAHLYLARFRESLEHVK</sequence>
<evidence type="ECO:0000256" key="2">
    <source>
        <dbReference type="PROSITE-ProRule" id="PRU00335"/>
    </source>
</evidence>
<dbReference type="RefSeq" id="WP_094690196.1">
    <property type="nucleotide sequence ID" value="NZ_JACBYZ010000001.1"/>
</dbReference>
<feature type="region of interest" description="Disordered" evidence="3">
    <location>
        <begin position="76"/>
        <end position="107"/>
    </location>
</feature>
<evidence type="ECO:0000256" key="3">
    <source>
        <dbReference type="SAM" id="MobiDB-lite"/>
    </source>
</evidence>
<proteinExistence type="predicted"/>
<keyword evidence="1 2" id="KW-0238">DNA-binding</keyword>
<evidence type="ECO:0000313" key="6">
    <source>
        <dbReference type="Proteomes" id="UP000228976"/>
    </source>
</evidence>
<feature type="DNA-binding region" description="H-T-H motif" evidence="2">
    <location>
        <begin position="34"/>
        <end position="53"/>
    </location>
</feature>
<evidence type="ECO:0000259" key="4">
    <source>
        <dbReference type="PROSITE" id="PS50977"/>
    </source>
</evidence>
<dbReference type="AlphaFoldDB" id="A0A261F849"/>
<dbReference type="Gene3D" id="1.10.357.10">
    <property type="entry name" value="Tetracycline Repressor, domain 2"/>
    <property type="match status" value="1"/>
</dbReference>
<dbReference type="PROSITE" id="PS50977">
    <property type="entry name" value="HTH_TETR_2"/>
    <property type="match status" value="1"/>
</dbReference>
<protein>
    <submittedName>
        <fullName evidence="5">TetR family transcriptional regulator</fullName>
    </submittedName>
</protein>
<dbReference type="InterPro" id="IPR001647">
    <property type="entry name" value="HTH_TetR"/>
</dbReference>
<dbReference type="SUPFAM" id="SSF46689">
    <property type="entry name" value="Homeodomain-like"/>
    <property type="match status" value="1"/>
</dbReference>
<dbReference type="Proteomes" id="UP000228976">
    <property type="component" value="Unassembled WGS sequence"/>
</dbReference>
<feature type="domain" description="HTH tetR-type" evidence="4">
    <location>
        <begin position="11"/>
        <end position="71"/>
    </location>
</feature>
<dbReference type="EMBL" id="MWWU01000003">
    <property type="protein sequence ID" value="OZG55319.1"/>
    <property type="molecule type" value="Genomic_DNA"/>
</dbReference>
<accession>A0A261F849</accession>
<evidence type="ECO:0000313" key="5">
    <source>
        <dbReference type="EMBL" id="OZG55319.1"/>
    </source>
</evidence>
<reference evidence="5 6" key="1">
    <citation type="journal article" date="2017" name="BMC Genomics">
        <title>Comparative genomic and phylogenomic analyses of the Bifidobacteriaceae family.</title>
        <authorList>
            <person name="Lugli G.A."/>
            <person name="Milani C."/>
            <person name="Turroni F."/>
            <person name="Duranti S."/>
            <person name="Mancabelli L."/>
            <person name="Mangifesta M."/>
            <person name="Ferrario C."/>
            <person name="Modesto M."/>
            <person name="Mattarelli P."/>
            <person name="Jiri K."/>
            <person name="van Sinderen D."/>
            <person name="Ventura M."/>
        </authorList>
    </citation>
    <scope>NUCLEOTIDE SEQUENCE [LARGE SCALE GENOMIC DNA]</scope>
    <source>
        <strain evidence="5 6">LMG 21773</strain>
    </source>
</reference>
<gene>
    <name evidence="5" type="ORF">AEAE_1116</name>
</gene>
<dbReference type="GO" id="GO:0003677">
    <property type="term" value="F:DNA binding"/>
    <property type="evidence" value="ECO:0007669"/>
    <property type="project" value="UniProtKB-UniRule"/>
</dbReference>
<name>A0A261F849_9BIFI</name>
<evidence type="ECO:0000256" key="1">
    <source>
        <dbReference type="ARBA" id="ARBA00023125"/>
    </source>
</evidence>
<dbReference type="OrthoDB" id="9810250at2"/>
<dbReference type="InterPro" id="IPR009057">
    <property type="entry name" value="Homeodomain-like_sf"/>
</dbReference>
<organism evidence="5 6">
    <name type="scientific">Aeriscardovia aeriphila</name>
    <dbReference type="NCBI Taxonomy" id="218139"/>
    <lineage>
        <taxon>Bacteria</taxon>
        <taxon>Bacillati</taxon>
        <taxon>Actinomycetota</taxon>
        <taxon>Actinomycetes</taxon>
        <taxon>Bifidobacteriales</taxon>
        <taxon>Bifidobacteriaceae</taxon>
        <taxon>Aeriscardovia</taxon>
    </lineage>
</organism>